<comment type="caution">
    <text evidence="1">The sequence shown here is derived from an EMBL/GenBank/DDBJ whole genome shotgun (WGS) entry which is preliminary data.</text>
</comment>
<organism evidence="1">
    <name type="scientific">marine sediment metagenome</name>
    <dbReference type="NCBI Taxonomy" id="412755"/>
    <lineage>
        <taxon>unclassified sequences</taxon>
        <taxon>metagenomes</taxon>
        <taxon>ecological metagenomes</taxon>
    </lineage>
</organism>
<accession>X0ZWZ9</accession>
<dbReference type="AlphaFoldDB" id="X0ZWZ9"/>
<proteinExistence type="predicted"/>
<feature type="non-terminal residue" evidence="1">
    <location>
        <position position="50"/>
    </location>
</feature>
<name>X0ZWZ9_9ZZZZ</name>
<evidence type="ECO:0000313" key="1">
    <source>
        <dbReference type="EMBL" id="GAG74049.1"/>
    </source>
</evidence>
<dbReference type="EMBL" id="BART01000650">
    <property type="protein sequence ID" value="GAG74049.1"/>
    <property type="molecule type" value="Genomic_DNA"/>
</dbReference>
<protein>
    <submittedName>
        <fullName evidence="1">Uncharacterized protein</fullName>
    </submittedName>
</protein>
<gene>
    <name evidence="1" type="ORF">S01H4_02826</name>
</gene>
<reference evidence="1" key="1">
    <citation type="journal article" date="2014" name="Front. Microbiol.">
        <title>High frequency of phylogenetically diverse reductive dehalogenase-homologous genes in deep subseafloor sedimentary metagenomes.</title>
        <authorList>
            <person name="Kawai M."/>
            <person name="Futagami T."/>
            <person name="Toyoda A."/>
            <person name="Takaki Y."/>
            <person name="Nishi S."/>
            <person name="Hori S."/>
            <person name="Arai W."/>
            <person name="Tsubouchi T."/>
            <person name="Morono Y."/>
            <person name="Uchiyama I."/>
            <person name="Ito T."/>
            <person name="Fujiyama A."/>
            <person name="Inagaki F."/>
            <person name="Takami H."/>
        </authorList>
    </citation>
    <scope>NUCLEOTIDE SEQUENCE</scope>
    <source>
        <strain evidence="1">Expedition CK06-06</strain>
    </source>
</reference>
<sequence length="50" mass="6012">MTARITSFPILTYTLKDNEHMEILILFAIKRLMKETNLKPEILWYSKDKI</sequence>